<comment type="caution">
    <text evidence="1">The sequence shown here is derived from an EMBL/GenBank/DDBJ whole genome shotgun (WGS) entry which is preliminary data.</text>
</comment>
<reference evidence="1 2" key="1">
    <citation type="submission" date="2018-09" db="EMBL/GenBank/DDBJ databases">
        <title>A high-quality reference genome of wild soybean provides a powerful tool to mine soybean genomes.</title>
        <authorList>
            <person name="Xie M."/>
            <person name="Chung C.Y.L."/>
            <person name="Li M.-W."/>
            <person name="Wong F.-L."/>
            <person name="Chan T.-F."/>
            <person name="Lam H.-M."/>
        </authorList>
    </citation>
    <scope>NUCLEOTIDE SEQUENCE [LARGE SCALE GENOMIC DNA]</scope>
    <source>
        <strain evidence="2">cv. W05</strain>
        <tissue evidence="1">Hypocotyl of etiolated seedlings</tissue>
    </source>
</reference>
<sequence>MNKKQKLTKREAGTIDRSQDIARLQEFYKSYREKHNVDKLCEEEMKLRESGAFSRDLGEMKLILLQSPNKTIQVRIYLLRCPIATTSVRFRELVVSRRLPEKRLIYTIIPPSNLVKMLERKTLKRKRVFATLKVLGTVLEQLCEEEIPDEVGFLPSRHT</sequence>
<accession>A0A445IUJ7</accession>
<proteinExistence type="predicted"/>
<dbReference type="EMBL" id="QZWG01000010">
    <property type="protein sequence ID" value="RZB89765.1"/>
    <property type="molecule type" value="Genomic_DNA"/>
</dbReference>
<organism evidence="1 2">
    <name type="scientific">Glycine soja</name>
    <name type="common">Wild soybean</name>
    <dbReference type="NCBI Taxonomy" id="3848"/>
    <lineage>
        <taxon>Eukaryota</taxon>
        <taxon>Viridiplantae</taxon>
        <taxon>Streptophyta</taxon>
        <taxon>Embryophyta</taxon>
        <taxon>Tracheophyta</taxon>
        <taxon>Spermatophyta</taxon>
        <taxon>Magnoliopsida</taxon>
        <taxon>eudicotyledons</taxon>
        <taxon>Gunneridae</taxon>
        <taxon>Pentapetalae</taxon>
        <taxon>rosids</taxon>
        <taxon>fabids</taxon>
        <taxon>Fabales</taxon>
        <taxon>Fabaceae</taxon>
        <taxon>Papilionoideae</taxon>
        <taxon>50 kb inversion clade</taxon>
        <taxon>NPAAA clade</taxon>
        <taxon>indigoferoid/millettioid clade</taxon>
        <taxon>Phaseoleae</taxon>
        <taxon>Glycine</taxon>
        <taxon>Glycine subgen. Soja</taxon>
    </lineage>
</organism>
<gene>
    <name evidence="1" type="ORF">D0Y65_028497</name>
</gene>
<evidence type="ECO:0000313" key="1">
    <source>
        <dbReference type="EMBL" id="RZB89765.1"/>
    </source>
</evidence>
<evidence type="ECO:0000313" key="2">
    <source>
        <dbReference type="Proteomes" id="UP000289340"/>
    </source>
</evidence>
<dbReference type="AlphaFoldDB" id="A0A445IUJ7"/>
<keyword evidence="2" id="KW-1185">Reference proteome</keyword>
<dbReference type="Proteomes" id="UP000289340">
    <property type="component" value="Chromosome 10"/>
</dbReference>
<name>A0A445IUJ7_GLYSO</name>
<protein>
    <submittedName>
        <fullName evidence="1">Callose synthase 9</fullName>
    </submittedName>
</protein>